<evidence type="ECO:0000313" key="13">
    <source>
        <dbReference type="Proteomes" id="UP000251800"/>
    </source>
</evidence>
<evidence type="ECO:0000256" key="10">
    <source>
        <dbReference type="SAM" id="MobiDB-lite"/>
    </source>
</evidence>
<evidence type="ECO:0000256" key="1">
    <source>
        <dbReference type="ARBA" id="ARBA00004383"/>
    </source>
</evidence>
<keyword evidence="5" id="KW-0997">Cell inner membrane</keyword>
<keyword evidence="13" id="KW-1185">Reference proteome</keyword>
<gene>
    <name evidence="12" type="ORF">DEH80_14365</name>
</gene>
<dbReference type="PANTHER" id="PTHR33446">
    <property type="entry name" value="PROTEIN TONB-RELATED"/>
    <property type="match status" value="1"/>
</dbReference>
<evidence type="ECO:0000313" key="12">
    <source>
        <dbReference type="EMBL" id="PWN55084.1"/>
    </source>
</evidence>
<evidence type="ECO:0000256" key="9">
    <source>
        <dbReference type="ARBA" id="ARBA00023136"/>
    </source>
</evidence>
<dbReference type="PROSITE" id="PS52015">
    <property type="entry name" value="TONB_CTD"/>
    <property type="match status" value="1"/>
</dbReference>
<dbReference type="OrthoDB" id="1628901at2"/>
<dbReference type="Proteomes" id="UP000251800">
    <property type="component" value="Unassembled WGS sequence"/>
</dbReference>
<reference evidence="12 13" key="1">
    <citation type="submission" date="2018-05" db="EMBL/GenBank/DDBJ databases">
        <title>Abyssibacter profundi OUC007T gen. nov., sp. nov, a marine bacterium isolated from seawater of the Mariana Trench.</title>
        <authorList>
            <person name="Zhou S."/>
        </authorList>
    </citation>
    <scope>NUCLEOTIDE SEQUENCE [LARGE SCALE GENOMIC DNA]</scope>
    <source>
        <strain evidence="12 13">OUC007</strain>
    </source>
</reference>
<evidence type="ECO:0000256" key="8">
    <source>
        <dbReference type="ARBA" id="ARBA00022989"/>
    </source>
</evidence>
<evidence type="ECO:0000256" key="2">
    <source>
        <dbReference type="ARBA" id="ARBA00006555"/>
    </source>
</evidence>
<keyword evidence="3" id="KW-0813">Transport</keyword>
<protein>
    <submittedName>
        <fullName evidence="12">Energy transducer TonB</fullName>
    </submittedName>
</protein>
<proteinExistence type="inferred from homology"/>
<dbReference type="GO" id="GO:0055085">
    <property type="term" value="P:transmembrane transport"/>
    <property type="evidence" value="ECO:0007669"/>
    <property type="project" value="InterPro"/>
</dbReference>
<name>A0A383XR30_9GAMM</name>
<keyword evidence="8" id="KW-1133">Transmembrane helix</keyword>
<dbReference type="SUPFAM" id="SSF74653">
    <property type="entry name" value="TolA/TonB C-terminal domain"/>
    <property type="match status" value="1"/>
</dbReference>
<evidence type="ECO:0000256" key="5">
    <source>
        <dbReference type="ARBA" id="ARBA00022519"/>
    </source>
</evidence>
<organism evidence="12 13">
    <name type="scientific">Abyssibacter profundi</name>
    <dbReference type="NCBI Taxonomy" id="2182787"/>
    <lineage>
        <taxon>Bacteria</taxon>
        <taxon>Pseudomonadati</taxon>
        <taxon>Pseudomonadota</taxon>
        <taxon>Gammaproteobacteria</taxon>
        <taxon>Chromatiales</taxon>
        <taxon>Oceanococcaceae</taxon>
        <taxon>Abyssibacter</taxon>
    </lineage>
</organism>
<dbReference type="GO" id="GO:0015031">
    <property type="term" value="P:protein transport"/>
    <property type="evidence" value="ECO:0007669"/>
    <property type="project" value="UniProtKB-KW"/>
</dbReference>
<comment type="subcellular location">
    <subcellularLocation>
        <location evidence="1">Cell inner membrane</location>
        <topology evidence="1">Single-pass membrane protein</topology>
        <orientation evidence="1">Periplasmic side</orientation>
    </subcellularLocation>
</comment>
<keyword evidence="6" id="KW-0812">Transmembrane</keyword>
<dbReference type="Pfam" id="PF03544">
    <property type="entry name" value="TonB_C"/>
    <property type="match status" value="1"/>
</dbReference>
<dbReference type="InterPro" id="IPR051045">
    <property type="entry name" value="TonB-dependent_transducer"/>
</dbReference>
<feature type="compositionally biased region" description="Basic and acidic residues" evidence="10">
    <location>
        <begin position="29"/>
        <end position="44"/>
    </location>
</feature>
<comment type="caution">
    <text evidence="12">The sequence shown here is derived from an EMBL/GenBank/DDBJ whole genome shotgun (WGS) entry which is preliminary data.</text>
</comment>
<dbReference type="GO" id="GO:0005886">
    <property type="term" value="C:plasma membrane"/>
    <property type="evidence" value="ECO:0007669"/>
    <property type="project" value="UniProtKB-SubCell"/>
</dbReference>
<keyword evidence="7" id="KW-0653">Protein transport</keyword>
<accession>A0A383XR30</accession>
<evidence type="ECO:0000256" key="3">
    <source>
        <dbReference type="ARBA" id="ARBA00022448"/>
    </source>
</evidence>
<dbReference type="InterPro" id="IPR006260">
    <property type="entry name" value="TonB/TolA_C"/>
</dbReference>
<dbReference type="NCBIfam" id="TIGR01352">
    <property type="entry name" value="tonB_Cterm"/>
    <property type="match status" value="1"/>
</dbReference>
<dbReference type="InterPro" id="IPR037682">
    <property type="entry name" value="TonB_C"/>
</dbReference>
<dbReference type="AlphaFoldDB" id="A0A383XR30"/>
<feature type="region of interest" description="Disordered" evidence="10">
    <location>
        <begin position="29"/>
        <end position="52"/>
    </location>
</feature>
<evidence type="ECO:0000256" key="6">
    <source>
        <dbReference type="ARBA" id="ARBA00022692"/>
    </source>
</evidence>
<keyword evidence="4" id="KW-1003">Cell membrane</keyword>
<dbReference type="Gene3D" id="3.30.1150.10">
    <property type="match status" value="1"/>
</dbReference>
<feature type="domain" description="TonB C-terminal" evidence="11">
    <location>
        <begin position="89"/>
        <end position="180"/>
    </location>
</feature>
<evidence type="ECO:0000259" key="11">
    <source>
        <dbReference type="PROSITE" id="PS52015"/>
    </source>
</evidence>
<evidence type="ECO:0000256" key="4">
    <source>
        <dbReference type="ARBA" id="ARBA00022475"/>
    </source>
</evidence>
<keyword evidence="9" id="KW-0472">Membrane</keyword>
<sequence>MVTLIEFADRDLDKSPLVKLPDVFMPEAEIRTQRSVEKPEKPQLDDTPPPEVPQQAFDQIDGNATVGQLAAPQEVATNLDLSIGGGLSASDGEYLPIVKVAPRYPRAALSRGLEGEVVLEYTVTRSGTVRDPVVIESTNSVFNSSAIDSASRYKYKPRVENGEPIEVPGVRTRVVFRLQK</sequence>
<evidence type="ECO:0000256" key="7">
    <source>
        <dbReference type="ARBA" id="ARBA00022927"/>
    </source>
</evidence>
<comment type="similarity">
    <text evidence="2">Belongs to the TonB family.</text>
</comment>
<dbReference type="EMBL" id="QEQK01000014">
    <property type="protein sequence ID" value="PWN55084.1"/>
    <property type="molecule type" value="Genomic_DNA"/>
</dbReference>